<dbReference type="CDD" id="cd02966">
    <property type="entry name" value="TlpA_like_family"/>
    <property type="match status" value="1"/>
</dbReference>
<accession>A0A127VEV1</accession>
<keyword evidence="3" id="KW-1185">Reference proteome</keyword>
<organism evidence="2 3">
    <name type="scientific">Pedobacter cryoconitis</name>
    <dbReference type="NCBI Taxonomy" id="188932"/>
    <lineage>
        <taxon>Bacteria</taxon>
        <taxon>Pseudomonadati</taxon>
        <taxon>Bacteroidota</taxon>
        <taxon>Sphingobacteriia</taxon>
        <taxon>Sphingobacteriales</taxon>
        <taxon>Sphingobacteriaceae</taxon>
        <taxon>Pedobacter</taxon>
    </lineage>
</organism>
<dbReference type="Proteomes" id="UP000071561">
    <property type="component" value="Chromosome"/>
</dbReference>
<dbReference type="InterPro" id="IPR013766">
    <property type="entry name" value="Thioredoxin_domain"/>
</dbReference>
<reference evidence="2 3" key="1">
    <citation type="submission" date="2016-03" db="EMBL/GenBank/DDBJ databases">
        <title>Complete genome sequence of Pedobacter cryoconitis PAMC 27485.</title>
        <authorList>
            <person name="Lee J."/>
            <person name="Kim O.-S."/>
        </authorList>
    </citation>
    <scope>NUCLEOTIDE SEQUENCE [LARGE SCALE GENOMIC DNA]</scope>
    <source>
        <strain evidence="2 3">PAMC 27485</strain>
    </source>
</reference>
<proteinExistence type="predicted"/>
<evidence type="ECO:0000313" key="3">
    <source>
        <dbReference type="Proteomes" id="UP000071561"/>
    </source>
</evidence>
<dbReference type="AlphaFoldDB" id="A0A127VEV1"/>
<dbReference type="PATRIC" id="fig|188932.3.peg.3072"/>
<feature type="domain" description="Thioredoxin" evidence="1">
    <location>
        <begin position="49"/>
        <end position="194"/>
    </location>
</feature>
<dbReference type="Pfam" id="PF08534">
    <property type="entry name" value="Redoxin"/>
    <property type="match status" value="1"/>
</dbReference>
<sequence length="458" mass="51858">MNDIHRMGMVLPFPNKQTYIFICLFTLIIGGYNAKAQDNKVVDVTTKGIQIGQQVPDITITSIHNYKTNSAKISDFKGKLLIIDFWATWCSPCIAMIPKMDSLQKQFGDKIQFLSVTYQIEKEAMPFLAKLEEQHKRHYNVPVVVADKDLHKQFPHTTLPHYVWVGADGKVKAITESQEVTIANISKMLSGNAEIAKKSDFKIAYDRSKPFLINGNGGDGSNLLYHSVLTKFTEGISPNYSRTSLNNNSQGKIIASNIPLVLIFRMAYGGYDKYYSPSRCILNVSDKNSLSSEKNGMEYMDWLRKGNGYCYELIVPPNLSARMFEIMKNDLSNFFPEYISKAEKRKVKCLVLKRTSNSDKIKSRGGQPSIEFSPFGFDVKNSRLSTIAMRLEVLYMQNSPYPIVDGTNYDSTVDLKIDAKISDLTALNKSLSKYDLKFEVDDYITDVLIIEDKQKSTN</sequence>
<protein>
    <recommendedName>
        <fullName evidence="1">Thioredoxin domain-containing protein</fullName>
    </recommendedName>
</protein>
<gene>
    <name evidence="2" type="ORF">AY601_2945</name>
</gene>
<dbReference type="RefSeq" id="WP_084359290.1">
    <property type="nucleotide sequence ID" value="NZ_CP014504.1"/>
</dbReference>
<name>A0A127VEV1_9SPHI</name>
<dbReference type="PANTHER" id="PTHR42852:SF13">
    <property type="entry name" value="PROTEIN DIPZ"/>
    <property type="match status" value="1"/>
</dbReference>
<dbReference type="PROSITE" id="PS51352">
    <property type="entry name" value="THIOREDOXIN_2"/>
    <property type="match status" value="1"/>
</dbReference>
<dbReference type="GO" id="GO:0016491">
    <property type="term" value="F:oxidoreductase activity"/>
    <property type="evidence" value="ECO:0007669"/>
    <property type="project" value="InterPro"/>
</dbReference>
<evidence type="ECO:0000313" key="2">
    <source>
        <dbReference type="EMBL" id="AMP99819.1"/>
    </source>
</evidence>
<dbReference type="SUPFAM" id="SSF52833">
    <property type="entry name" value="Thioredoxin-like"/>
    <property type="match status" value="1"/>
</dbReference>
<dbReference type="InterPro" id="IPR050553">
    <property type="entry name" value="Thioredoxin_ResA/DsbE_sf"/>
</dbReference>
<evidence type="ECO:0000259" key="1">
    <source>
        <dbReference type="PROSITE" id="PS51352"/>
    </source>
</evidence>
<dbReference type="InterPro" id="IPR036249">
    <property type="entry name" value="Thioredoxin-like_sf"/>
</dbReference>
<dbReference type="Gene3D" id="3.40.30.10">
    <property type="entry name" value="Glutaredoxin"/>
    <property type="match status" value="1"/>
</dbReference>
<dbReference type="InterPro" id="IPR013740">
    <property type="entry name" value="Redoxin"/>
</dbReference>
<dbReference type="EMBL" id="CP014504">
    <property type="protein sequence ID" value="AMP99819.1"/>
    <property type="molecule type" value="Genomic_DNA"/>
</dbReference>
<dbReference type="PANTHER" id="PTHR42852">
    <property type="entry name" value="THIOL:DISULFIDE INTERCHANGE PROTEIN DSBE"/>
    <property type="match status" value="1"/>
</dbReference>
<dbReference type="KEGG" id="pcm:AY601_2945"/>
<dbReference type="OrthoDB" id="1118217at2"/>